<accession>A0AAE1RFH2</accession>
<evidence type="ECO:0000256" key="1">
    <source>
        <dbReference type="SAM" id="MobiDB-lite"/>
    </source>
</evidence>
<evidence type="ECO:0000313" key="3">
    <source>
        <dbReference type="Proteomes" id="UP001291623"/>
    </source>
</evidence>
<feature type="compositionally biased region" description="Polar residues" evidence="1">
    <location>
        <begin position="20"/>
        <end position="30"/>
    </location>
</feature>
<feature type="region of interest" description="Disordered" evidence="1">
    <location>
        <begin position="1"/>
        <end position="30"/>
    </location>
</feature>
<feature type="compositionally biased region" description="Basic and acidic residues" evidence="1">
    <location>
        <begin position="61"/>
        <end position="70"/>
    </location>
</feature>
<gene>
    <name evidence="2" type="ORF">RND71_030567</name>
</gene>
<protein>
    <submittedName>
        <fullName evidence="2">Uncharacterized protein</fullName>
    </submittedName>
</protein>
<feature type="region of interest" description="Disordered" evidence="1">
    <location>
        <begin position="55"/>
        <end position="77"/>
    </location>
</feature>
<keyword evidence="3" id="KW-1185">Reference proteome</keyword>
<comment type="caution">
    <text evidence="2">The sequence shown here is derived from an EMBL/GenBank/DDBJ whole genome shotgun (WGS) entry which is preliminary data.</text>
</comment>
<sequence>MRPPTGSRKIQFTEDADGVSTPTNLPYSPTKTIWKGSEAVTSIQLQDKVRKKRIKMKARKGQREPAHDDSAIGIHYW</sequence>
<reference evidence="2" key="1">
    <citation type="submission" date="2023-12" db="EMBL/GenBank/DDBJ databases">
        <title>Genome assembly of Anisodus tanguticus.</title>
        <authorList>
            <person name="Wang Y.-J."/>
        </authorList>
    </citation>
    <scope>NUCLEOTIDE SEQUENCE</scope>
    <source>
        <strain evidence="2">KB-2021</strain>
        <tissue evidence="2">Leaf</tissue>
    </source>
</reference>
<proteinExistence type="predicted"/>
<dbReference type="Proteomes" id="UP001291623">
    <property type="component" value="Unassembled WGS sequence"/>
</dbReference>
<dbReference type="EMBL" id="JAVYJV010000016">
    <property type="protein sequence ID" value="KAK4351254.1"/>
    <property type="molecule type" value="Genomic_DNA"/>
</dbReference>
<name>A0AAE1RFH2_9SOLA</name>
<evidence type="ECO:0000313" key="2">
    <source>
        <dbReference type="EMBL" id="KAK4351254.1"/>
    </source>
</evidence>
<organism evidence="2 3">
    <name type="scientific">Anisodus tanguticus</name>
    <dbReference type="NCBI Taxonomy" id="243964"/>
    <lineage>
        <taxon>Eukaryota</taxon>
        <taxon>Viridiplantae</taxon>
        <taxon>Streptophyta</taxon>
        <taxon>Embryophyta</taxon>
        <taxon>Tracheophyta</taxon>
        <taxon>Spermatophyta</taxon>
        <taxon>Magnoliopsida</taxon>
        <taxon>eudicotyledons</taxon>
        <taxon>Gunneridae</taxon>
        <taxon>Pentapetalae</taxon>
        <taxon>asterids</taxon>
        <taxon>lamiids</taxon>
        <taxon>Solanales</taxon>
        <taxon>Solanaceae</taxon>
        <taxon>Solanoideae</taxon>
        <taxon>Hyoscyameae</taxon>
        <taxon>Anisodus</taxon>
    </lineage>
</organism>
<dbReference type="AlphaFoldDB" id="A0AAE1RFH2"/>